<accession>A0ABZ2R761</accession>
<reference evidence="2 3" key="1">
    <citation type="submission" date="2024-03" db="EMBL/GenBank/DDBJ databases">
        <title>Rhodococcus navarretei sp. nov. and Pseudarthrobacter quantumdoti sp. nov., two new species with the ability to biosynthesize Quantum Dots isolated from soil samples at Union Glacier, Antarctica.</title>
        <authorList>
            <person name="Vargas M."/>
        </authorList>
    </citation>
    <scope>NUCLEOTIDE SEQUENCE [LARGE SCALE GENOMIC DNA]</scope>
    <source>
        <strain evidence="2 3">RC-2-3</strain>
    </source>
</reference>
<dbReference type="Proteomes" id="UP001623384">
    <property type="component" value="Chromosome"/>
</dbReference>
<dbReference type="RefSeq" id="WP_406636717.1">
    <property type="nucleotide sequence ID" value="NZ_CP148033.1"/>
</dbReference>
<evidence type="ECO:0000313" key="3">
    <source>
        <dbReference type="Proteomes" id="UP001623384"/>
    </source>
</evidence>
<proteinExistence type="predicted"/>
<gene>
    <name evidence="2" type="ORF">WHH00_03935</name>
</gene>
<dbReference type="EMBL" id="CP148033">
    <property type="protein sequence ID" value="WXK93967.1"/>
    <property type="molecule type" value="Genomic_DNA"/>
</dbReference>
<evidence type="ECO:0000313" key="2">
    <source>
        <dbReference type="EMBL" id="WXK93967.1"/>
    </source>
</evidence>
<name>A0ABZ2R761_9MICC</name>
<sequence>MNFRRDYDDGGAPPSCIPADDLGRDPAQIVTKHADDPSQNPEPAGVVWAARQ</sequence>
<evidence type="ECO:0000256" key="1">
    <source>
        <dbReference type="SAM" id="MobiDB-lite"/>
    </source>
</evidence>
<keyword evidence="3" id="KW-1185">Reference proteome</keyword>
<protein>
    <submittedName>
        <fullName evidence="2">Uncharacterized protein</fullName>
    </submittedName>
</protein>
<organism evidence="2 3">
    <name type="scientific">Pseudarthrobacter quantipunctorum</name>
    <dbReference type="NCBI Taxonomy" id="3128980"/>
    <lineage>
        <taxon>Bacteria</taxon>
        <taxon>Bacillati</taxon>
        <taxon>Actinomycetota</taxon>
        <taxon>Actinomycetes</taxon>
        <taxon>Micrococcales</taxon>
        <taxon>Micrococcaceae</taxon>
        <taxon>Pseudarthrobacter</taxon>
    </lineage>
</organism>
<feature type="region of interest" description="Disordered" evidence="1">
    <location>
        <begin position="1"/>
        <end position="52"/>
    </location>
</feature>